<keyword evidence="3" id="KW-1185">Reference proteome</keyword>
<evidence type="ECO:0000313" key="3">
    <source>
        <dbReference type="Proteomes" id="UP001159363"/>
    </source>
</evidence>
<reference evidence="2 3" key="1">
    <citation type="submission" date="2023-02" db="EMBL/GenBank/DDBJ databases">
        <title>LHISI_Scaffold_Assembly.</title>
        <authorList>
            <person name="Stuart O.P."/>
            <person name="Cleave R."/>
            <person name="Magrath M.J.L."/>
            <person name="Mikheyev A.S."/>
        </authorList>
    </citation>
    <scope>NUCLEOTIDE SEQUENCE [LARGE SCALE GENOMIC DNA]</scope>
    <source>
        <strain evidence="2">Daus_M_001</strain>
        <tissue evidence="2">Leg muscle</tissue>
    </source>
</reference>
<accession>A0ABQ9H647</accession>
<name>A0ABQ9H647_9NEOP</name>
<protein>
    <submittedName>
        <fullName evidence="2">Uncharacterized protein</fullName>
    </submittedName>
</protein>
<proteinExistence type="predicted"/>
<comment type="caution">
    <text evidence="2">The sequence shown here is derived from an EMBL/GenBank/DDBJ whole genome shotgun (WGS) entry which is preliminary data.</text>
</comment>
<dbReference type="Proteomes" id="UP001159363">
    <property type="component" value="Chromosome 6"/>
</dbReference>
<feature type="region of interest" description="Disordered" evidence="1">
    <location>
        <begin position="511"/>
        <end position="537"/>
    </location>
</feature>
<evidence type="ECO:0000256" key="1">
    <source>
        <dbReference type="SAM" id="MobiDB-lite"/>
    </source>
</evidence>
<feature type="compositionally biased region" description="Basic and acidic residues" evidence="1">
    <location>
        <begin position="523"/>
        <end position="532"/>
    </location>
</feature>
<dbReference type="EMBL" id="JARBHB010000007">
    <property type="protein sequence ID" value="KAJ8879638.1"/>
    <property type="molecule type" value="Genomic_DNA"/>
</dbReference>
<sequence>MRKALNWRMSASVPDWEMAVEIPRHPCGVATAAAGQSRSALAHQHVSSPFAKSEPVTHELSGAYSFKTQYGWRRTGVNNVPAFNTRREQTSLVGRQGSHESYSFFTHKRTPEFLLSDELFGRYRSLKLIKPLEIRGSQCGSNYSLMTSERYDFVRSIKPKERPILSEEIWAALNSEVFRADESEVMRVWISAGMNGPGNGRSPRKPDDQLHRPTRLPLANIRIRTHQLRLEDRGSAGSQAPSRILDYPLCQSGHASAMLDFTMFVARGRQAADQFRRLLRMTSPGSQRLEALVALSVCLCEFDFTCQWLPTGIETTVPTVQVSGRQFADTLPTGCVYWVDASAHLSEPNLPNAKHNKTTNISFKMLLVSGFLGDLPFPPSLHSGAAPFSHHFTLIGFQEFVVKSCRSLSTQLNSTSGAPFFIATLTPLNVGLSAQRVRAGLDCRRWRVAFRCGRPRGCNHGTRDGSRYTNSAVGGELAAAITARDMRGGTTTDDCVVSVHLRLPGAPLPRSPLLRGRPAELPLAERRPRELSRNNNRRLTTSADLRLPARLTFLPLFFVLLQRSERCVDAILEDIKRRHCRQELLRSRGKRESMRAKRGRYEQRRNARTVDRDIFENARRLAASFGTIPKCE</sequence>
<evidence type="ECO:0000313" key="2">
    <source>
        <dbReference type="EMBL" id="KAJ8879638.1"/>
    </source>
</evidence>
<organism evidence="2 3">
    <name type="scientific">Dryococelus australis</name>
    <dbReference type="NCBI Taxonomy" id="614101"/>
    <lineage>
        <taxon>Eukaryota</taxon>
        <taxon>Metazoa</taxon>
        <taxon>Ecdysozoa</taxon>
        <taxon>Arthropoda</taxon>
        <taxon>Hexapoda</taxon>
        <taxon>Insecta</taxon>
        <taxon>Pterygota</taxon>
        <taxon>Neoptera</taxon>
        <taxon>Polyneoptera</taxon>
        <taxon>Phasmatodea</taxon>
        <taxon>Verophasmatodea</taxon>
        <taxon>Anareolatae</taxon>
        <taxon>Phasmatidae</taxon>
        <taxon>Eurycanthinae</taxon>
        <taxon>Dryococelus</taxon>
    </lineage>
</organism>
<gene>
    <name evidence="2" type="ORF">PR048_020246</name>
</gene>